<evidence type="ECO:0000313" key="2">
    <source>
        <dbReference type="EMBL" id="PAV18733.1"/>
    </source>
</evidence>
<feature type="compositionally biased region" description="Polar residues" evidence="1">
    <location>
        <begin position="257"/>
        <end position="267"/>
    </location>
</feature>
<evidence type="ECO:0000256" key="1">
    <source>
        <dbReference type="SAM" id="MobiDB-lite"/>
    </source>
</evidence>
<feature type="compositionally biased region" description="Pro residues" evidence="1">
    <location>
        <begin position="241"/>
        <end position="255"/>
    </location>
</feature>
<feature type="compositionally biased region" description="Pro residues" evidence="1">
    <location>
        <begin position="172"/>
        <end position="203"/>
    </location>
</feature>
<dbReference type="PRINTS" id="PR01217">
    <property type="entry name" value="PRICHEXTENSN"/>
</dbReference>
<dbReference type="EMBL" id="NBII01000005">
    <property type="protein sequence ID" value="PAV18733.1"/>
    <property type="molecule type" value="Genomic_DNA"/>
</dbReference>
<sequence>MAVMTKDQIRHQVINLRKTLVLLENSVKKEDWSKFSHKERNDKWLKAQSILSGINYCKGMLNNLTPEHYDYGLGERSSVSGKEFHEESNRILEKLESTINEVYEDLKPVPRRLTPILPTIPKPVVQRPDSPDVIVEEEKEQPQAQDPEIPSSSLLDPLSLHTTKTNTQKNLPPQPSSPPTPPLPPPLPPPHPNPPTSTPPPTQPTTAQPHPSSKHPPPSTPPSPPNSPPWPTNSASTPNTSTPPSPLPPPTPSSPPRQKNSIATTKC</sequence>
<accession>A0A286UGL0</accession>
<feature type="compositionally biased region" description="Polar residues" evidence="1">
    <location>
        <begin position="161"/>
        <end position="170"/>
    </location>
</feature>
<dbReference type="OrthoDB" id="4506189at2759"/>
<protein>
    <submittedName>
        <fullName evidence="2">Uncharacterized protein</fullName>
    </submittedName>
</protein>
<comment type="caution">
    <text evidence="2">The sequence shown here is derived from an EMBL/GenBank/DDBJ whole genome shotgun (WGS) entry which is preliminary data.</text>
</comment>
<gene>
    <name evidence="2" type="ORF">PNOK_0557600</name>
</gene>
<organism evidence="2 3">
    <name type="scientific">Pyrrhoderma noxium</name>
    <dbReference type="NCBI Taxonomy" id="2282107"/>
    <lineage>
        <taxon>Eukaryota</taxon>
        <taxon>Fungi</taxon>
        <taxon>Dikarya</taxon>
        <taxon>Basidiomycota</taxon>
        <taxon>Agaricomycotina</taxon>
        <taxon>Agaricomycetes</taxon>
        <taxon>Hymenochaetales</taxon>
        <taxon>Hymenochaetaceae</taxon>
        <taxon>Pyrrhoderma</taxon>
    </lineage>
</organism>
<reference evidence="2 3" key="1">
    <citation type="journal article" date="2017" name="Mol. Ecol.">
        <title>Comparative and population genomic landscape of Phellinus noxius: A hypervariable fungus causing root rot in trees.</title>
        <authorList>
            <person name="Chung C.L."/>
            <person name="Lee T.J."/>
            <person name="Akiba M."/>
            <person name="Lee H.H."/>
            <person name="Kuo T.H."/>
            <person name="Liu D."/>
            <person name="Ke H.M."/>
            <person name="Yokoi T."/>
            <person name="Roa M.B."/>
            <person name="Lu M.J."/>
            <person name="Chang Y.Y."/>
            <person name="Ann P.J."/>
            <person name="Tsai J.N."/>
            <person name="Chen C.Y."/>
            <person name="Tzean S.S."/>
            <person name="Ota Y."/>
            <person name="Hattori T."/>
            <person name="Sahashi N."/>
            <person name="Liou R.F."/>
            <person name="Kikuchi T."/>
            <person name="Tsai I.J."/>
        </authorList>
    </citation>
    <scope>NUCLEOTIDE SEQUENCE [LARGE SCALE GENOMIC DNA]</scope>
    <source>
        <strain evidence="2 3">FFPRI411160</strain>
    </source>
</reference>
<proteinExistence type="predicted"/>
<evidence type="ECO:0000313" key="3">
    <source>
        <dbReference type="Proteomes" id="UP000217199"/>
    </source>
</evidence>
<dbReference type="AlphaFoldDB" id="A0A286UGL0"/>
<name>A0A286UGL0_9AGAM</name>
<keyword evidence="3" id="KW-1185">Reference proteome</keyword>
<feature type="compositionally biased region" description="Pro residues" evidence="1">
    <location>
        <begin position="214"/>
        <end position="231"/>
    </location>
</feature>
<dbReference type="STRING" id="2282107.A0A286UGL0"/>
<dbReference type="Proteomes" id="UP000217199">
    <property type="component" value="Unassembled WGS sequence"/>
</dbReference>
<feature type="compositionally biased region" description="Low complexity" evidence="1">
    <location>
        <begin position="150"/>
        <end position="160"/>
    </location>
</feature>
<feature type="region of interest" description="Disordered" evidence="1">
    <location>
        <begin position="136"/>
        <end position="267"/>
    </location>
</feature>
<dbReference type="InParanoid" id="A0A286UGL0"/>